<gene>
    <name evidence="6" type="ORF">NX02_20910</name>
</gene>
<dbReference type="PROSITE" id="PS51063">
    <property type="entry name" value="HTH_CRP_2"/>
    <property type="match status" value="1"/>
</dbReference>
<dbReference type="STRING" id="1123269.NX02_20910"/>
<dbReference type="GO" id="GO:0003700">
    <property type="term" value="F:DNA-binding transcription factor activity"/>
    <property type="evidence" value="ECO:0007669"/>
    <property type="project" value="TreeGrafter"/>
</dbReference>
<protein>
    <recommendedName>
        <fullName evidence="8">Crp/Fnr family transcriptional regulator</fullName>
    </recommendedName>
</protein>
<keyword evidence="2" id="KW-0238">DNA-binding</keyword>
<accession>W0AHP2</accession>
<dbReference type="SUPFAM" id="SSF51206">
    <property type="entry name" value="cAMP-binding domain-like"/>
    <property type="match status" value="1"/>
</dbReference>
<dbReference type="Pfam" id="PF00027">
    <property type="entry name" value="cNMP_binding"/>
    <property type="match status" value="1"/>
</dbReference>
<dbReference type="Pfam" id="PF13545">
    <property type="entry name" value="HTH_Crp_2"/>
    <property type="match status" value="1"/>
</dbReference>
<dbReference type="PANTHER" id="PTHR24567:SF74">
    <property type="entry name" value="HTH-TYPE TRANSCRIPTIONAL REGULATOR ARCR"/>
    <property type="match status" value="1"/>
</dbReference>
<dbReference type="EMBL" id="CP006644">
    <property type="protein sequence ID" value="AHE55823.1"/>
    <property type="molecule type" value="Genomic_DNA"/>
</dbReference>
<dbReference type="InterPro" id="IPR014710">
    <property type="entry name" value="RmlC-like_jellyroll"/>
</dbReference>
<dbReference type="PANTHER" id="PTHR24567">
    <property type="entry name" value="CRP FAMILY TRANSCRIPTIONAL REGULATORY PROTEIN"/>
    <property type="match status" value="1"/>
</dbReference>
<dbReference type="AlphaFoldDB" id="W0AHP2"/>
<keyword evidence="1" id="KW-0805">Transcription regulation</keyword>
<evidence type="ECO:0000259" key="5">
    <source>
        <dbReference type="PROSITE" id="PS51063"/>
    </source>
</evidence>
<dbReference type="InterPro" id="IPR000595">
    <property type="entry name" value="cNMP-bd_dom"/>
</dbReference>
<proteinExistence type="predicted"/>
<evidence type="ECO:0000256" key="1">
    <source>
        <dbReference type="ARBA" id="ARBA00023015"/>
    </source>
</evidence>
<dbReference type="Gene3D" id="2.60.120.10">
    <property type="entry name" value="Jelly Rolls"/>
    <property type="match status" value="1"/>
</dbReference>
<sequence length="218" mass="23822">MMPDEDGWFGALPEAARAFFRARGRLKTYRAGSRVYATGDPPDALYRVVAGEVRLVNYPVPGRELLNLVARPGDWFGELSIIDRKPRPHDAVSAGAATLFVVPLAVIEDYAREDAAIYGRIALIACAHQRAALAFIANTLSKSRRARLAERLLAWQRDADGTLHVRQEELAAQIGSSRQRLNAMLAELRRSGIIATAYGRIAVLDAARLAVMADGNEG</sequence>
<keyword evidence="7" id="KW-1185">Reference proteome</keyword>
<dbReference type="KEGG" id="ssan:NX02_20910"/>
<dbReference type="InterPro" id="IPR036390">
    <property type="entry name" value="WH_DNA-bd_sf"/>
</dbReference>
<dbReference type="CDD" id="cd00038">
    <property type="entry name" value="CAP_ED"/>
    <property type="match status" value="1"/>
</dbReference>
<dbReference type="InterPro" id="IPR036388">
    <property type="entry name" value="WH-like_DNA-bd_sf"/>
</dbReference>
<dbReference type="PROSITE" id="PS50042">
    <property type="entry name" value="CNMP_BINDING_3"/>
    <property type="match status" value="1"/>
</dbReference>
<evidence type="ECO:0000256" key="3">
    <source>
        <dbReference type="ARBA" id="ARBA00023163"/>
    </source>
</evidence>
<evidence type="ECO:0008006" key="8">
    <source>
        <dbReference type="Google" id="ProtNLM"/>
    </source>
</evidence>
<feature type="domain" description="Cyclic nucleotide-binding" evidence="4">
    <location>
        <begin position="27"/>
        <end position="102"/>
    </location>
</feature>
<evidence type="ECO:0000259" key="4">
    <source>
        <dbReference type="PROSITE" id="PS50042"/>
    </source>
</evidence>
<name>W0AHP2_9SPHN</name>
<dbReference type="eggNOG" id="COG0664">
    <property type="taxonomic scope" value="Bacteria"/>
</dbReference>
<dbReference type="InterPro" id="IPR018490">
    <property type="entry name" value="cNMP-bd_dom_sf"/>
</dbReference>
<dbReference type="GO" id="GO:0003677">
    <property type="term" value="F:DNA binding"/>
    <property type="evidence" value="ECO:0007669"/>
    <property type="project" value="UniProtKB-KW"/>
</dbReference>
<dbReference type="SMART" id="SM00100">
    <property type="entry name" value="cNMP"/>
    <property type="match status" value="1"/>
</dbReference>
<dbReference type="PATRIC" id="fig|1123269.5.peg.4091"/>
<dbReference type="Gene3D" id="1.10.10.10">
    <property type="entry name" value="Winged helix-like DNA-binding domain superfamily/Winged helix DNA-binding domain"/>
    <property type="match status" value="1"/>
</dbReference>
<dbReference type="SMART" id="SM00419">
    <property type="entry name" value="HTH_CRP"/>
    <property type="match status" value="1"/>
</dbReference>
<evidence type="ECO:0000313" key="7">
    <source>
        <dbReference type="Proteomes" id="UP000018851"/>
    </source>
</evidence>
<dbReference type="HOGENOM" id="CLU_075053_3_4_5"/>
<organism evidence="6 7">
    <name type="scientific">Sphingomonas sanxanigenens DSM 19645 = NX02</name>
    <dbReference type="NCBI Taxonomy" id="1123269"/>
    <lineage>
        <taxon>Bacteria</taxon>
        <taxon>Pseudomonadati</taxon>
        <taxon>Pseudomonadota</taxon>
        <taxon>Alphaproteobacteria</taxon>
        <taxon>Sphingomonadales</taxon>
        <taxon>Sphingomonadaceae</taxon>
        <taxon>Sphingomonas</taxon>
    </lineage>
</organism>
<dbReference type="GO" id="GO:0005829">
    <property type="term" value="C:cytosol"/>
    <property type="evidence" value="ECO:0007669"/>
    <property type="project" value="TreeGrafter"/>
</dbReference>
<feature type="domain" description="HTH crp-type" evidence="5">
    <location>
        <begin position="142"/>
        <end position="207"/>
    </location>
</feature>
<dbReference type="InterPro" id="IPR050397">
    <property type="entry name" value="Env_Response_Regulators"/>
</dbReference>
<dbReference type="Proteomes" id="UP000018851">
    <property type="component" value="Chromosome"/>
</dbReference>
<evidence type="ECO:0000256" key="2">
    <source>
        <dbReference type="ARBA" id="ARBA00023125"/>
    </source>
</evidence>
<dbReference type="SUPFAM" id="SSF46785">
    <property type="entry name" value="Winged helix' DNA-binding domain"/>
    <property type="match status" value="1"/>
</dbReference>
<evidence type="ECO:0000313" key="6">
    <source>
        <dbReference type="EMBL" id="AHE55823.1"/>
    </source>
</evidence>
<keyword evidence="3" id="KW-0804">Transcription</keyword>
<reference evidence="6 7" key="1">
    <citation type="submission" date="2013-07" db="EMBL/GenBank/DDBJ databases">
        <title>Completed genome of Sphingomonas sanxanigenens NX02.</title>
        <authorList>
            <person name="Ma T."/>
            <person name="Huang H."/>
            <person name="Wu M."/>
            <person name="Li X."/>
            <person name="Li G."/>
        </authorList>
    </citation>
    <scope>NUCLEOTIDE SEQUENCE [LARGE SCALE GENOMIC DNA]</scope>
    <source>
        <strain evidence="6 7">NX02</strain>
    </source>
</reference>
<dbReference type="InterPro" id="IPR012318">
    <property type="entry name" value="HTH_CRP"/>
</dbReference>